<reference evidence="2 3" key="1">
    <citation type="journal article" date="2019" name="Nat. Microbiol.">
        <title>Mediterranean grassland soil C-N compound turnover is dependent on rainfall and depth, and is mediated by genomically divergent microorganisms.</title>
        <authorList>
            <person name="Diamond S."/>
            <person name="Andeer P.F."/>
            <person name="Li Z."/>
            <person name="Crits-Christoph A."/>
            <person name="Burstein D."/>
            <person name="Anantharaman K."/>
            <person name="Lane K.R."/>
            <person name="Thomas B.C."/>
            <person name="Pan C."/>
            <person name="Northen T.R."/>
            <person name="Banfield J.F."/>
        </authorList>
    </citation>
    <scope>NUCLEOTIDE SEQUENCE [LARGE SCALE GENOMIC DNA]</scope>
    <source>
        <strain evidence="2">WS_7</strain>
    </source>
</reference>
<organism evidence="2 3">
    <name type="scientific">Eiseniibacteriota bacterium</name>
    <dbReference type="NCBI Taxonomy" id="2212470"/>
    <lineage>
        <taxon>Bacteria</taxon>
        <taxon>Candidatus Eiseniibacteriota</taxon>
    </lineage>
</organism>
<dbReference type="AlphaFoldDB" id="A0A538TNG3"/>
<evidence type="ECO:0000256" key="1">
    <source>
        <dbReference type="SAM" id="MobiDB-lite"/>
    </source>
</evidence>
<evidence type="ECO:0000313" key="3">
    <source>
        <dbReference type="Proteomes" id="UP000317366"/>
    </source>
</evidence>
<protein>
    <submittedName>
        <fullName evidence="2">Uncharacterized protein</fullName>
    </submittedName>
</protein>
<dbReference type="Proteomes" id="UP000317366">
    <property type="component" value="Unassembled WGS sequence"/>
</dbReference>
<dbReference type="EMBL" id="VBOX01000024">
    <property type="protein sequence ID" value="TMQ65161.1"/>
    <property type="molecule type" value="Genomic_DNA"/>
</dbReference>
<proteinExistence type="predicted"/>
<feature type="region of interest" description="Disordered" evidence="1">
    <location>
        <begin position="80"/>
        <end position="114"/>
    </location>
</feature>
<gene>
    <name evidence="2" type="ORF">E6K77_03160</name>
</gene>
<feature type="compositionally biased region" description="Basic and acidic residues" evidence="1">
    <location>
        <begin position="100"/>
        <end position="114"/>
    </location>
</feature>
<evidence type="ECO:0000313" key="2">
    <source>
        <dbReference type="EMBL" id="TMQ65161.1"/>
    </source>
</evidence>
<name>A0A538TNG3_UNCEI</name>
<comment type="caution">
    <text evidence="2">The sequence shown here is derived from an EMBL/GenBank/DDBJ whole genome shotgun (WGS) entry which is preliminary data.</text>
</comment>
<accession>A0A538TNG3</accession>
<sequence length="183" mass="20279">MVLESEDSVERLASLRRMASRPAVFQKLSEAFKGEELPSDGAMKNYLIKNTAFSGEAADVVVEAFRRTFDLAKLGSKEVDLTKGQGDSLTDSIQQEDDERGIGRKPSGDPRMDTGRWQMQFRWTLPGATTATFVISGTRPDQETVDLLNDYLELAKRSIRREVNMGVTNAENANAPDGTTESR</sequence>